<name>A0ABQ2W2D8_9ACTN</name>
<comment type="caution">
    <text evidence="2">The sequence shown here is derived from an EMBL/GenBank/DDBJ whole genome shotgun (WGS) entry which is preliminary data.</text>
</comment>
<dbReference type="Proteomes" id="UP000660675">
    <property type="component" value="Unassembled WGS sequence"/>
</dbReference>
<gene>
    <name evidence="2" type="ORF">GCM10015535_41950</name>
</gene>
<evidence type="ECO:0000313" key="3">
    <source>
        <dbReference type="Proteomes" id="UP000660675"/>
    </source>
</evidence>
<reference evidence="3" key="1">
    <citation type="journal article" date="2019" name="Int. J. Syst. Evol. Microbiol.">
        <title>The Global Catalogue of Microorganisms (GCM) 10K type strain sequencing project: providing services to taxonomists for standard genome sequencing and annotation.</title>
        <authorList>
            <consortium name="The Broad Institute Genomics Platform"/>
            <consortium name="The Broad Institute Genome Sequencing Center for Infectious Disease"/>
            <person name="Wu L."/>
            <person name="Ma J."/>
        </authorList>
    </citation>
    <scope>NUCLEOTIDE SEQUENCE [LARGE SCALE GENOMIC DNA]</scope>
    <source>
        <strain evidence="3">JCM 4376</strain>
    </source>
</reference>
<feature type="signal peptide" evidence="1">
    <location>
        <begin position="1"/>
        <end position="27"/>
    </location>
</feature>
<sequence length="118" mass="11740">MKASMRTAAAGAVGIAVLALTAPAARAVGENTGEATGVMCGTDGASGLMVGAARAGDCTTALRVASAYTRSWNSGGEAATTVRAAGSVWSCREQPGTLNPYQECVEADGSGRRVILMS</sequence>
<accession>A0ABQ2W2D8</accession>
<evidence type="ECO:0008006" key="4">
    <source>
        <dbReference type="Google" id="ProtNLM"/>
    </source>
</evidence>
<dbReference type="EMBL" id="BMTF01000014">
    <property type="protein sequence ID" value="GGV89092.1"/>
    <property type="molecule type" value="Genomic_DNA"/>
</dbReference>
<organism evidence="2 3">
    <name type="scientific">Streptomyces gelaticus</name>
    <dbReference type="NCBI Taxonomy" id="285446"/>
    <lineage>
        <taxon>Bacteria</taxon>
        <taxon>Bacillati</taxon>
        <taxon>Actinomycetota</taxon>
        <taxon>Actinomycetes</taxon>
        <taxon>Kitasatosporales</taxon>
        <taxon>Streptomycetaceae</taxon>
        <taxon>Streptomyces</taxon>
    </lineage>
</organism>
<evidence type="ECO:0000313" key="2">
    <source>
        <dbReference type="EMBL" id="GGV89092.1"/>
    </source>
</evidence>
<protein>
    <recommendedName>
        <fullName evidence="4">Secreted protein</fullName>
    </recommendedName>
</protein>
<keyword evidence="3" id="KW-1185">Reference proteome</keyword>
<keyword evidence="1" id="KW-0732">Signal</keyword>
<proteinExistence type="predicted"/>
<evidence type="ECO:0000256" key="1">
    <source>
        <dbReference type="SAM" id="SignalP"/>
    </source>
</evidence>
<feature type="chain" id="PRO_5046501283" description="Secreted protein" evidence="1">
    <location>
        <begin position="28"/>
        <end position="118"/>
    </location>
</feature>